<organism evidence="3 4">
    <name type="scientific">Paralvinella palmiformis</name>
    <dbReference type="NCBI Taxonomy" id="53620"/>
    <lineage>
        <taxon>Eukaryota</taxon>
        <taxon>Metazoa</taxon>
        <taxon>Spiralia</taxon>
        <taxon>Lophotrochozoa</taxon>
        <taxon>Annelida</taxon>
        <taxon>Polychaeta</taxon>
        <taxon>Sedentaria</taxon>
        <taxon>Canalipalpata</taxon>
        <taxon>Terebellida</taxon>
        <taxon>Terebelliformia</taxon>
        <taxon>Alvinellidae</taxon>
        <taxon>Paralvinella</taxon>
    </lineage>
</organism>
<evidence type="ECO:0000256" key="1">
    <source>
        <dbReference type="SAM" id="MobiDB-lite"/>
    </source>
</evidence>
<evidence type="ECO:0000256" key="2">
    <source>
        <dbReference type="SAM" id="SignalP"/>
    </source>
</evidence>
<keyword evidence="2" id="KW-0732">Signal</keyword>
<reference evidence="3" key="1">
    <citation type="journal article" date="2023" name="Mol. Biol. Evol.">
        <title>Third-Generation Sequencing Reveals the Adaptive Role of the Epigenome in Three Deep-Sea Polychaetes.</title>
        <authorList>
            <person name="Perez M."/>
            <person name="Aroh O."/>
            <person name="Sun Y."/>
            <person name="Lan Y."/>
            <person name="Juniper S.K."/>
            <person name="Young C.R."/>
            <person name="Angers B."/>
            <person name="Qian P.Y."/>
        </authorList>
    </citation>
    <scope>NUCLEOTIDE SEQUENCE</scope>
    <source>
        <strain evidence="3">P08H-3</strain>
    </source>
</reference>
<sequence>MKMISIGRSLMVITILSTINKQCVDANLWRKSLQKELLLNSVVYLRRELFTCLKVTESGRGKRKVANVWYSDLRLQMDLDILKNSEDYLTTRVIECRMKLTSGQVVEDNSVLDRVLSSSPERCHNARSKSVVDVAHTTVYANNKLSSGYHTVGTPHGYHPDGAMPAGQRSDRLTPGYNTGRGSHSHDPEERHSGYDTDKGIPNSAADKLYSVYSTHSDISGHNVNEADATNNIENIRPTSPPSGKIQAKPVTQYDTTYESTTITTRKPDAKFILDGQYVTCDRAHTISNTFQCRNLRVNNGMRLPNMDYCPPNYDINRWRSMEDMSERTRDAVDLLDLCARIGQQLNVTGYTTDVRGHAAVSLCGITTRPESLIDNIQEMMPPRGTSRTDGKSYHYNETSNSPVVWECDKVTPRMKWQNGRWAGVIKDNGFLHDLECRYSTEI</sequence>
<protein>
    <submittedName>
        <fullName evidence="3">Uncharacterized protein</fullName>
    </submittedName>
</protein>
<gene>
    <name evidence="3" type="ORF">LSH36_1175g00019</name>
</gene>
<evidence type="ECO:0000313" key="3">
    <source>
        <dbReference type="EMBL" id="KAK2141040.1"/>
    </source>
</evidence>
<comment type="caution">
    <text evidence="3">The sequence shown here is derived from an EMBL/GenBank/DDBJ whole genome shotgun (WGS) entry which is preliminary data.</text>
</comment>
<name>A0AAD9MPW7_9ANNE</name>
<proteinExistence type="predicted"/>
<feature type="chain" id="PRO_5042291181" evidence="2">
    <location>
        <begin position="27"/>
        <end position="443"/>
    </location>
</feature>
<feature type="region of interest" description="Disordered" evidence="1">
    <location>
        <begin position="233"/>
        <end position="253"/>
    </location>
</feature>
<feature type="compositionally biased region" description="Basic and acidic residues" evidence="1">
    <location>
        <begin position="184"/>
        <end position="199"/>
    </location>
</feature>
<dbReference type="AlphaFoldDB" id="A0AAD9MPW7"/>
<accession>A0AAD9MPW7</accession>
<keyword evidence="4" id="KW-1185">Reference proteome</keyword>
<feature type="signal peptide" evidence="2">
    <location>
        <begin position="1"/>
        <end position="26"/>
    </location>
</feature>
<dbReference type="EMBL" id="JAODUP010001174">
    <property type="protein sequence ID" value="KAK2141040.1"/>
    <property type="molecule type" value="Genomic_DNA"/>
</dbReference>
<feature type="region of interest" description="Disordered" evidence="1">
    <location>
        <begin position="148"/>
        <end position="202"/>
    </location>
</feature>
<evidence type="ECO:0000313" key="4">
    <source>
        <dbReference type="Proteomes" id="UP001208570"/>
    </source>
</evidence>
<dbReference type="Proteomes" id="UP001208570">
    <property type="component" value="Unassembled WGS sequence"/>
</dbReference>